<comment type="caution">
    <text evidence="3">The sequence shown here is derived from an EMBL/GenBank/DDBJ whole genome shotgun (WGS) entry which is preliminary data.</text>
</comment>
<dbReference type="InterPro" id="IPR056463">
    <property type="entry name" value="DUF7373_C"/>
</dbReference>
<gene>
    <name evidence="3" type="ORF">MCHLDSM_00532</name>
</gene>
<accession>A0A0J6ZEW2</accession>
<dbReference type="RefSeq" id="WP_013470163.1">
    <property type="nucleotide sequence ID" value="NZ_JYNL01000005.1"/>
</dbReference>
<feature type="domain" description="DUF7373" evidence="2">
    <location>
        <begin position="266"/>
        <end position="398"/>
    </location>
</feature>
<evidence type="ECO:0000259" key="2">
    <source>
        <dbReference type="Pfam" id="PF24092"/>
    </source>
</evidence>
<dbReference type="EMBL" id="JYNL01000005">
    <property type="protein sequence ID" value="KMO83336.1"/>
    <property type="molecule type" value="Genomic_DNA"/>
</dbReference>
<evidence type="ECO:0000259" key="1">
    <source>
        <dbReference type="Pfam" id="PF24088"/>
    </source>
</evidence>
<reference evidence="3 4" key="1">
    <citation type="journal article" date="2015" name="Genome Biol. Evol.">
        <title>Characterization of Three Mycobacterium spp. with Potential Use in Bioremediation by Genome Sequencing and Comparative Genomics.</title>
        <authorList>
            <person name="Das S."/>
            <person name="Pettersson B.M."/>
            <person name="Behra P.R."/>
            <person name="Ramesh M."/>
            <person name="Dasgupta S."/>
            <person name="Bhattacharya A."/>
            <person name="Kirsebom L.A."/>
        </authorList>
    </citation>
    <scope>NUCLEOTIDE SEQUENCE [LARGE SCALE GENOMIC DNA]</scope>
    <source>
        <strain evidence="3 4">DSM 43826</strain>
    </source>
</reference>
<keyword evidence="4" id="KW-1185">Reference proteome</keyword>
<proteinExistence type="predicted"/>
<dbReference type="Pfam" id="PF24092">
    <property type="entry name" value="DUF7373_C"/>
    <property type="match status" value="1"/>
</dbReference>
<dbReference type="InterPro" id="IPR055797">
    <property type="entry name" value="DUF7373"/>
</dbReference>
<dbReference type="Pfam" id="PF24088">
    <property type="entry name" value="DUF7373"/>
    <property type="match status" value="1"/>
</dbReference>
<name>A0A0J6ZEW2_9MYCO</name>
<sequence precursor="true">MSIGPAPAVWVALLTAVASIVGACTTMVPGAPVSAVDGPQMVVDPTLLDVGPYPTTPRPALGTAGTHVRGVLVEAQRMANFVVGPWEVDTALKVQDSFGARVLTDADALTTLGPPELAAVSGRHNFINGFASARQAENGKSLLNAVLRFGDPPSAAAAVSDLRKTKLTEPSNWASPQQVSIPGHPEALAISYTVTDSQKGRQWIAMRSFAFHGPYVLAQVAVSVGGPAPAARLVANVINRQRVIIDQFPATDPADFAEIALDPTGLLARTLLLPPDQATTVQNARFGKRGALHFQNDPIWSSALFDDTVMDLTARAKTNIYRLSDAYAALLMVDEFTADIQASAGKLVDRVEFMPASQCMQVTEGFYCVAPVDRYVIEARSPSLEDAHQQVAAQYILLLGH</sequence>
<evidence type="ECO:0000313" key="3">
    <source>
        <dbReference type="EMBL" id="KMO83336.1"/>
    </source>
</evidence>
<protein>
    <submittedName>
        <fullName evidence="3">Uncharacterized protein</fullName>
    </submittedName>
</protein>
<dbReference type="PATRIC" id="fig|37916.4.peg.580"/>
<evidence type="ECO:0000313" key="4">
    <source>
        <dbReference type="Proteomes" id="UP000036513"/>
    </source>
</evidence>
<dbReference type="Proteomes" id="UP000036513">
    <property type="component" value="Unassembled WGS sequence"/>
</dbReference>
<dbReference type="AlphaFoldDB" id="A0A0J6ZEW2"/>
<feature type="domain" description="DUF7373" evidence="1">
    <location>
        <begin position="62"/>
        <end position="260"/>
    </location>
</feature>
<organism evidence="3 4">
    <name type="scientific">Mycolicibacterium chlorophenolicum</name>
    <dbReference type="NCBI Taxonomy" id="37916"/>
    <lineage>
        <taxon>Bacteria</taxon>
        <taxon>Bacillati</taxon>
        <taxon>Actinomycetota</taxon>
        <taxon>Actinomycetes</taxon>
        <taxon>Mycobacteriales</taxon>
        <taxon>Mycobacteriaceae</taxon>
        <taxon>Mycolicibacterium</taxon>
    </lineage>
</organism>